<dbReference type="EMBL" id="CP101125">
    <property type="protein sequence ID" value="UTO15172.1"/>
    <property type="molecule type" value="Genomic_DNA"/>
</dbReference>
<reference evidence="2" key="1">
    <citation type="submission" date="2022-07" db="EMBL/GenBank/DDBJ databases">
        <title>Pseudomonas nunamit sp. nov. an antifungal species isolated from Greenland.</title>
        <authorList>
            <person name="Ntana F."/>
            <person name="Hennessy R.C."/>
            <person name="Zervas A."/>
            <person name="Stougaard P."/>
        </authorList>
    </citation>
    <scope>NUCLEOTIDE SEQUENCE</scope>
    <source>
        <strain evidence="2">In5</strain>
    </source>
</reference>
<dbReference type="Pfam" id="PF03538">
    <property type="entry name" value="VRP1"/>
    <property type="match status" value="1"/>
</dbReference>
<name>A0ABY5ELL2_9PSED</name>
<sequence length="1200" mass="132113">MADSRNRPIQQLFEQVFSEEQRASHASLSAYIEQGGSIFPLVEQGVHGLVRDYGLGREEAQQFLRRANSLAVYVRRQFIEHSLTASGEHAGTPASGLLSLVEGPNYERLFTPNFDQLCPPDALESETSPVAYLVELLRWIRDRIEPLGSDQKLRLHDRRKDLKPLRIDFNAVHQSVSAVDIIVSVLETFIKGENATPDLELAMIEARYPNGLPYYQHWVTLDAVARHHGLSVGNVTHLVDVSSPYFLQPQAWANDAKRALAHASRLGPYQRTLLTEPLVVSAGRDAFYLRNFGAGDVSWQNLNQVLFFGERTKLDARGVEALLSVRDFAPTRSANVTVYQPPLPTAESDRSGSVYLNGGASPAITINYSEAGGAFHRLSADPASAFARYDRMNRKLRLDQWLELPSEQVDALLVAAMTAEKRGTTNTWQITASTVHALGLFQSLRERYGCTAHDFAVFIDEVGIYGRGDGLSQFDQVFNNQGDYREPLMLDNAEFPIVPAPGATDLTIIRLCSGLGIDLKTYQYLALAIAPAHNRTTTLLRSPAIISAFYRLVKLPRLLGITPVEGVLMLTLLGGENWVKGLAGVPTIKATPGSDTVPDVLNLIYALHACVGWCRDRELPVLWMLQQVSPPAALAVASEKELQLFEQAGNLLPAALLTQSAFLMVGVPPLVGADWLDLLTILIDTSGLLMGFAGTDAEYLTFAREELDKAVHDGLGEEDASVRAVIVERMLTVLLLARDAQASVVKECLAVYTGLDAERASQVLIWANSSVYQLLRQVQERVERELAGTLSNEPDPALTLLADVRRRSNVVLQLDLSAALLQDYLQYGYTAWLGQDDRQAFSVRTLYYLTALTRAFELGEQPAGKLLDYLREVNSLPDPISDEALGLAQKAASIRLAAFFDWSVEEVRACVMHIDPEKRLLKNLTQLDLLMRIRVLSRHTGMDALTIFRVGNLPLTVNETVNKEAYRLAAESALLSLTETRAPMAAYNDEVPEPIVMLTCTVDKTEVVANNPDDEIIFTVTLTDPGGTVVPHVNVYWQASLGTIATQATDERGQVKAAYAGKVMGTEAPLFWLDLMEPVYAPTINIIADVRTLTMLSASMSLVPTDPVATGREVECYGTLMDQYNNLGKDQLVLWFVEPFSGTTGSATIRPAQGRSNQQGLTRAFVSSADGGRFIVRVLIESAEVFVVFDPITFARPDAE</sequence>
<dbReference type="InterPro" id="IPR018003">
    <property type="entry name" value="Insecticidal_toxin/plasmid_vir"/>
</dbReference>
<gene>
    <name evidence="2" type="ORF">NK667_02035</name>
</gene>
<dbReference type="Proteomes" id="UP001059607">
    <property type="component" value="Chromosome"/>
</dbReference>
<keyword evidence="1" id="KW-0843">Virulence</keyword>
<keyword evidence="3" id="KW-1185">Reference proteome</keyword>
<dbReference type="InterPro" id="IPR008964">
    <property type="entry name" value="Invasin/intimin_cell_adhesion"/>
</dbReference>
<accession>A0ABY5ELL2</accession>
<dbReference type="InterPro" id="IPR013783">
    <property type="entry name" value="Ig-like_fold"/>
</dbReference>
<proteinExistence type="predicted"/>
<dbReference type="SUPFAM" id="SSF49373">
    <property type="entry name" value="Invasin/intimin cell-adhesion fragments"/>
    <property type="match status" value="1"/>
</dbReference>
<dbReference type="RefSeq" id="WP_054613710.1">
    <property type="nucleotide sequence ID" value="NZ_CP101125.1"/>
</dbReference>
<evidence type="ECO:0000313" key="3">
    <source>
        <dbReference type="Proteomes" id="UP001059607"/>
    </source>
</evidence>
<organism evidence="2 3">
    <name type="scientific">Pseudomonas nunensis</name>
    <dbReference type="NCBI Taxonomy" id="2961896"/>
    <lineage>
        <taxon>Bacteria</taxon>
        <taxon>Pseudomonadati</taxon>
        <taxon>Pseudomonadota</taxon>
        <taxon>Gammaproteobacteria</taxon>
        <taxon>Pseudomonadales</taxon>
        <taxon>Pseudomonadaceae</taxon>
        <taxon>Pseudomonas</taxon>
    </lineage>
</organism>
<protein>
    <submittedName>
        <fullName evidence="2">Tc toxin subunit A</fullName>
    </submittedName>
</protein>
<evidence type="ECO:0000256" key="1">
    <source>
        <dbReference type="ARBA" id="ARBA00023026"/>
    </source>
</evidence>
<dbReference type="Gene3D" id="2.60.40.10">
    <property type="entry name" value="Immunoglobulins"/>
    <property type="match status" value="1"/>
</dbReference>
<evidence type="ECO:0000313" key="2">
    <source>
        <dbReference type="EMBL" id="UTO15172.1"/>
    </source>
</evidence>